<dbReference type="EMBL" id="SGPL01000862">
    <property type="protein sequence ID" value="THH06594.1"/>
    <property type="molecule type" value="Genomic_DNA"/>
</dbReference>
<reference evidence="2 3" key="1">
    <citation type="submission" date="2019-02" db="EMBL/GenBank/DDBJ databases">
        <title>Genome sequencing of the rare red list fungi Bondarzewia mesenterica.</title>
        <authorList>
            <person name="Buettner E."/>
            <person name="Kellner H."/>
        </authorList>
    </citation>
    <scope>NUCLEOTIDE SEQUENCE [LARGE SCALE GENOMIC DNA]</scope>
    <source>
        <strain evidence="2 3">DSM 108281</strain>
    </source>
</reference>
<feature type="region of interest" description="Disordered" evidence="1">
    <location>
        <begin position="170"/>
        <end position="193"/>
    </location>
</feature>
<dbReference type="Proteomes" id="UP000310158">
    <property type="component" value="Unassembled WGS sequence"/>
</dbReference>
<dbReference type="AlphaFoldDB" id="A0A4S4L5D7"/>
<organism evidence="2 3">
    <name type="scientific">Bondarzewia mesenterica</name>
    <dbReference type="NCBI Taxonomy" id="1095465"/>
    <lineage>
        <taxon>Eukaryota</taxon>
        <taxon>Fungi</taxon>
        <taxon>Dikarya</taxon>
        <taxon>Basidiomycota</taxon>
        <taxon>Agaricomycotina</taxon>
        <taxon>Agaricomycetes</taxon>
        <taxon>Russulales</taxon>
        <taxon>Bondarzewiaceae</taxon>
        <taxon>Bondarzewia</taxon>
    </lineage>
</organism>
<evidence type="ECO:0000313" key="3">
    <source>
        <dbReference type="Proteomes" id="UP000310158"/>
    </source>
</evidence>
<evidence type="ECO:0000313" key="2">
    <source>
        <dbReference type="EMBL" id="THH06594.1"/>
    </source>
</evidence>
<keyword evidence="3" id="KW-1185">Reference proteome</keyword>
<feature type="region of interest" description="Disordered" evidence="1">
    <location>
        <begin position="286"/>
        <end position="306"/>
    </location>
</feature>
<gene>
    <name evidence="2" type="ORF">EW146_g9564</name>
</gene>
<evidence type="ECO:0000256" key="1">
    <source>
        <dbReference type="SAM" id="MobiDB-lite"/>
    </source>
</evidence>
<accession>A0A4S4L5D7</accession>
<feature type="compositionally biased region" description="Basic and acidic residues" evidence="1">
    <location>
        <begin position="182"/>
        <end position="193"/>
    </location>
</feature>
<sequence>MVASCRASQGFRVSGGRLPHRTHLFLVYHYLSNMPAHPMIVAKLKDALRDLMKSLPKAPAEPEDYIVWGKKSVGGPETLDGYIADTEINAWVAAEKVREQEAQIAVAKVKESERAKHCKVREAEKWELFMANQISAEEVEQNSKDEPMSVDILSIGDADVDTEMMALTSETGGDVSAVSDAGKGKGHLEKRKPAEVTGSKSVVVVKQPKCTVVTQREPKVIPEGTVPVNEMCYRCVTEFSAPYACYRIPGTDKCTKCMQDKKRCSLSTEVARSSIPVIKIKLTKKKASSSSVPHPKPVAQSSGSSTTTTTQFLKKSVAECEKLTSEVAVSVESGMSLPSLINAENMITWRLKSNARELAVVLGERESDKRELEKVRCKILTAKRELGMKDDQ</sequence>
<proteinExistence type="predicted"/>
<protein>
    <submittedName>
        <fullName evidence="2">Uncharacterized protein</fullName>
    </submittedName>
</protein>
<name>A0A4S4L5D7_9AGAM</name>
<comment type="caution">
    <text evidence="2">The sequence shown here is derived from an EMBL/GenBank/DDBJ whole genome shotgun (WGS) entry which is preliminary data.</text>
</comment>